<dbReference type="EMBL" id="JHEH01000012">
    <property type="protein sequence ID" value="KEP69639.1"/>
    <property type="molecule type" value="Genomic_DNA"/>
</dbReference>
<evidence type="ECO:0000313" key="2">
    <source>
        <dbReference type="Proteomes" id="UP000027725"/>
    </source>
</evidence>
<dbReference type="AlphaFoldDB" id="A0A074TD60"/>
<dbReference type="InterPro" id="IPR008861">
    <property type="entry name" value="GpX-like"/>
</dbReference>
<comment type="caution">
    <text evidence="1">The sequence shown here is derived from an EMBL/GenBank/DDBJ whole genome shotgun (WGS) entry which is preliminary data.</text>
</comment>
<reference evidence="1 2" key="1">
    <citation type="submission" date="2014-03" db="EMBL/GenBank/DDBJ databases">
        <title>The draft genome sequence of Thioclava dalianensis DLFJ1-1.</title>
        <authorList>
            <person name="Lai Q."/>
            <person name="Shao Z."/>
        </authorList>
    </citation>
    <scope>NUCLEOTIDE SEQUENCE [LARGE SCALE GENOMIC DNA]</scope>
    <source>
        <strain evidence="1 2">DLFJ1-1</strain>
    </source>
</reference>
<dbReference type="RefSeq" id="WP_038066169.1">
    <property type="nucleotide sequence ID" value="NZ_FOVB01000002.1"/>
</dbReference>
<name>A0A074TD60_9RHOB</name>
<gene>
    <name evidence="1" type="ORF">DL1_03375</name>
</gene>
<organism evidence="1 2">
    <name type="scientific">Thioclava dalianensis</name>
    <dbReference type="NCBI Taxonomy" id="1185766"/>
    <lineage>
        <taxon>Bacteria</taxon>
        <taxon>Pseudomonadati</taxon>
        <taxon>Pseudomonadota</taxon>
        <taxon>Alphaproteobacteria</taxon>
        <taxon>Rhodobacterales</taxon>
        <taxon>Paracoccaceae</taxon>
        <taxon>Thioclava</taxon>
    </lineage>
</organism>
<sequence>MASTYITATGDALDLICLRAYGVQAGAVAQVLEANPEIADIAHRLPAGVEIILPDLAVQDQARQPVRLWD</sequence>
<dbReference type="STRING" id="1185766.SAMN05216224_102736"/>
<accession>A0A074TD60</accession>
<dbReference type="Proteomes" id="UP000027725">
    <property type="component" value="Unassembled WGS sequence"/>
</dbReference>
<protein>
    <submittedName>
        <fullName evidence="1">Tail protein</fullName>
    </submittedName>
</protein>
<dbReference type="Pfam" id="PF05489">
    <property type="entry name" value="Phage_tail_X"/>
    <property type="match status" value="1"/>
</dbReference>
<dbReference type="eggNOG" id="COG5004">
    <property type="taxonomic scope" value="Bacteria"/>
</dbReference>
<proteinExistence type="predicted"/>
<dbReference type="OrthoDB" id="8759063at2"/>
<keyword evidence="2" id="KW-1185">Reference proteome</keyword>
<evidence type="ECO:0000313" key="1">
    <source>
        <dbReference type="EMBL" id="KEP69639.1"/>
    </source>
</evidence>